<comment type="caution">
    <text evidence="9">The sequence shown here is derived from an EMBL/GenBank/DDBJ whole genome shotgun (WGS) entry which is preliminary data.</text>
</comment>
<keyword evidence="6 7" id="KW-0472">Membrane</keyword>
<feature type="transmembrane region" description="Helical" evidence="7">
    <location>
        <begin position="128"/>
        <end position="146"/>
    </location>
</feature>
<evidence type="ECO:0000313" key="10">
    <source>
        <dbReference type="Proteomes" id="UP000021369"/>
    </source>
</evidence>
<dbReference type="PATRIC" id="fig|1341156.4.peg.3660"/>
<dbReference type="InterPro" id="IPR036938">
    <property type="entry name" value="PAP2/HPO_sf"/>
</dbReference>
<evidence type="ECO:0000256" key="2">
    <source>
        <dbReference type="ARBA" id="ARBA00022475"/>
    </source>
</evidence>
<evidence type="ECO:0000256" key="1">
    <source>
        <dbReference type="ARBA" id="ARBA00004651"/>
    </source>
</evidence>
<proteinExistence type="predicted"/>
<evidence type="ECO:0000256" key="7">
    <source>
        <dbReference type="SAM" id="Phobius"/>
    </source>
</evidence>
<dbReference type="PANTHER" id="PTHR14969:SF62">
    <property type="entry name" value="DECAPRENYLPHOSPHORYL-5-PHOSPHORIBOSE PHOSPHATASE RV3807C-RELATED"/>
    <property type="match status" value="1"/>
</dbReference>
<dbReference type="Pfam" id="PF01569">
    <property type="entry name" value="PAP2"/>
    <property type="match status" value="1"/>
</dbReference>
<dbReference type="Proteomes" id="UP000021369">
    <property type="component" value="Unassembled WGS sequence"/>
</dbReference>
<organism evidence="9 10">
    <name type="scientific">Ruminococcus albus SY3</name>
    <dbReference type="NCBI Taxonomy" id="1341156"/>
    <lineage>
        <taxon>Bacteria</taxon>
        <taxon>Bacillati</taxon>
        <taxon>Bacillota</taxon>
        <taxon>Clostridia</taxon>
        <taxon>Eubacteriales</taxon>
        <taxon>Oscillospiraceae</taxon>
        <taxon>Ruminococcus</taxon>
    </lineage>
</organism>
<dbReference type="EMBL" id="JEOB01000004">
    <property type="protein sequence ID" value="EXM37524.1"/>
    <property type="molecule type" value="Genomic_DNA"/>
</dbReference>
<evidence type="ECO:0000256" key="3">
    <source>
        <dbReference type="ARBA" id="ARBA00022692"/>
    </source>
</evidence>
<keyword evidence="10" id="KW-1185">Reference proteome</keyword>
<reference evidence="9 10" key="1">
    <citation type="submission" date="2013-06" db="EMBL/GenBank/DDBJ databases">
        <title>Rumen cellulosomics: divergent fiber-degrading strategies revealed by comparative genome-wide analysis of six Ruminococcal strains.</title>
        <authorList>
            <person name="Dassa B."/>
            <person name="Borovok I."/>
            <person name="Lamed R."/>
            <person name="Flint H."/>
            <person name="Yeoman C.J."/>
            <person name="White B."/>
            <person name="Bayer E.A."/>
        </authorList>
    </citation>
    <scope>NUCLEOTIDE SEQUENCE [LARGE SCALE GENOMIC DNA]</scope>
    <source>
        <strain evidence="9 10">SY3</strain>
    </source>
</reference>
<evidence type="ECO:0000259" key="8">
    <source>
        <dbReference type="SMART" id="SM00014"/>
    </source>
</evidence>
<dbReference type="AlphaFoldDB" id="A0A011UAB9"/>
<dbReference type="Gene3D" id="1.20.144.10">
    <property type="entry name" value="Phosphatidic acid phosphatase type 2/haloperoxidase"/>
    <property type="match status" value="1"/>
</dbReference>
<protein>
    <submittedName>
        <fullName evidence="9">Phosphoesterase</fullName>
    </submittedName>
</protein>
<evidence type="ECO:0000256" key="6">
    <source>
        <dbReference type="ARBA" id="ARBA00023136"/>
    </source>
</evidence>
<keyword evidence="4" id="KW-0378">Hydrolase</keyword>
<sequence length="189" mass="20804">MFEKLIEMDGQLLLWIQDNLRFDAITPFVKAITYSANGGAIMIAATLILMIIPKTRKLGLLCAAALVVNALICNVILKNIVARIRPYEVVDGLKLIIGKQNDWSFPSGHSSGGFTVSTVIFRETPRKIGIPIIIFALLIALSRLYVGVHYPTDVICGIIIGALTGFLTCTVYHRAIAKNQTRLHRIDPC</sequence>
<dbReference type="GO" id="GO:0016787">
    <property type="term" value="F:hydrolase activity"/>
    <property type="evidence" value="ECO:0007669"/>
    <property type="project" value="UniProtKB-KW"/>
</dbReference>
<feature type="transmembrane region" description="Helical" evidence="7">
    <location>
        <begin position="31"/>
        <end position="52"/>
    </location>
</feature>
<keyword evidence="5 7" id="KW-1133">Transmembrane helix</keyword>
<keyword evidence="3 7" id="KW-0812">Transmembrane</keyword>
<dbReference type="SUPFAM" id="SSF48317">
    <property type="entry name" value="Acid phosphatase/Vanadium-dependent haloperoxidase"/>
    <property type="match status" value="1"/>
</dbReference>
<feature type="transmembrane region" description="Helical" evidence="7">
    <location>
        <begin position="152"/>
        <end position="172"/>
    </location>
</feature>
<evidence type="ECO:0000256" key="5">
    <source>
        <dbReference type="ARBA" id="ARBA00022989"/>
    </source>
</evidence>
<accession>A0A011UAB9</accession>
<dbReference type="GO" id="GO:0005886">
    <property type="term" value="C:plasma membrane"/>
    <property type="evidence" value="ECO:0007669"/>
    <property type="project" value="UniProtKB-SubCell"/>
</dbReference>
<keyword evidence="2" id="KW-1003">Cell membrane</keyword>
<evidence type="ECO:0000313" key="9">
    <source>
        <dbReference type="EMBL" id="EXM37524.1"/>
    </source>
</evidence>
<dbReference type="OrthoDB" id="9789113at2"/>
<dbReference type="InterPro" id="IPR000326">
    <property type="entry name" value="PAP2/HPO"/>
</dbReference>
<gene>
    <name evidence="9" type="ORF">RASY3_13195</name>
</gene>
<comment type="subcellular location">
    <subcellularLocation>
        <location evidence="1">Cell membrane</location>
        <topology evidence="1">Multi-pass membrane protein</topology>
    </subcellularLocation>
</comment>
<feature type="transmembrane region" description="Helical" evidence="7">
    <location>
        <begin position="58"/>
        <end position="77"/>
    </location>
</feature>
<dbReference type="RefSeq" id="WP_037289006.1">
    <property type="nucleotide sequence ID" value="NZ_JEOB01000004.1"/>
</dbReference>
<dbReference type="PANTHER" id="PTHR14969">
    <property type="entry name" value="SPHINGOSINE-1-PHOSPHATE PHOSPHOHYDROLASE"/>
    <property type="match status" value="1"/>
</dbReference>
<name>A0A011UAB9_RUMAL</name>
<dbReference type="SMART" id="SM00014">
    <property type="entry name" value="acidPPc"/>
    <property type="match status" value="1"/>
</dbReference>
<evidence type="ECO:0000256" key="4">
    <source>
        <dbReference type="ARBA" id="ARBA00022801"/>
    </source>
</evidence>
<feature type="domain" description="Phosphatidic acid phosphatase type 2/haloperoxidase" evidence="8">
    <location>
        <begin position="58"/>
        <end position="169"/>
    </location>
</feature>